<dbReference type="PANTHER" id="PTHR43464">
    <property type="entry name" value="METHYLTRANSFERASE"/>
    <property type="match status" value="1"/>
</dbReference>
<comment type="function">
    <text evidence="3">Catalyzes carboxymethyl transfer from carboxy-S-adenosyl-L-methionine (Cx-SAM) to 5-hydroxyuridine (ho5U) to form 5-carboxymethoxyuridine (cmo5U) at position 34 in tRNAs.</text>
</comment>
<dbReference type="EMBL" id="ANIE01000005">
    <property type="protein sequence ID" value="KEF31541.1"/>
    <property type="molecule type" value="Genomic_DNA"/>
</dbReference>
<dbReference type="RefSeq" id="WP_036130598.1">
    <property type="nucleotide sequence ID" value="NZ_ANIE01000005.1"/>
</dbReference>
<comment type="caution">
    <text evidence="3">Lacks conserved residue(s) required for the propagation of feature annotation.</text>
</comment>
<accession>A0A072N1Z1</accession>
<comment type="subunit">
    <text evidence="3">Homotetramer.</text>
</comment>
<gene>
    <name evidence="3" type="primary">cmoB</name>
    <name evidence="4" type="ORF">D777_01890</name>
</gene>
<feature type="binding site" evidence="3">
    <location>
        <position position="322"/>
    </location>
    <ligand>
        <name>carboxy-S-adenosyl-L-methionine</name>
        <dbReference type="ChEBI" id="CHEBI:134278"/>
    </ligand>
</feature>
<dbReference type="Gene3D" id="3.40.50.150">
    <property type="entry name" value="Vaccinia Virus protein VP39"/>
    <property type="match status" value="1"/>
</dbReference>
<evidence type="ECO:0000256" key="2">
    <source>
        <dbReference type="ARBA" id="ARBA00022694"/>
    </source>
</evidence>
<dbReference type="InterPro" id="IPR027555">
    <property type="entry name" value="Mo5U34_MeTrfas-like"/>
</dbReference>
<dbReference type="CDD" id="cd02440">
    <property type="entry name" value="AdoMet_MTases"/>
    <property type="match status" value="1"/>
</dbReference>
<comment type="catalytic activity">
    <reaction evidence="3">
        <text>carboxy-S-adenosyl-L-methionine + 5-hydroxyuridine(34) in tRNA = 5-carboxymethoxyuridine(34) in tRNA + S-adenosyl-L-homocysteine + H(+)</text>
        <dbReference type="Rhea" id="RHEA:52848"/>
        <dbReference type="Rhea" id="RHEA-COMP:13381"/>
        <dbReference type="Rhea" id="RHEA-COMP:13383"/>
        <dbReference type="ChEBI" id="CHEBI:15378"/>
        <dbReference type="ChEBI" id="CHEBI:57856"/>
        <dbReference type="ChEBI" id="CHEBI:134278"/>
        <dbReference type="ChEBI" id="CHEBI:136877"/>
        <dbReference type="ChEBI" id="CHEBI:136879"/>
    </reaction>
</comment>
<feature type="binding site" evidence="3">
    <location>
        <position position="117"/>
    </location>
    <ligand>
        <name>carboxy-S-adenosyl-L-methionine</name>
        <dbReference type="ChEBI" id="CHEBI:134278"/>
    </ligand>
</feature>
<dbReference type="PATRIC" id="fig|1137280.3.peg.1706"/>
<evidence type="ECO:0000313" key="4">
    <source>
        <dbReference type="EMBL" id="KEF31541.1"/>
    </source>
</evidence>
<dbReference type="InterPro" id="IPR029063">
    <property type="entry name" value="SAM-dependent_MTases_sf"/>
</dbReference>
<organism evidence="4 5">
    <name type="scientific">Marinobacter nitratireducens</name>
    <dbReference type="NCBI Taxonomy" id="1137280"/>
    <lineage>
        <taxon>Bacteria</taxon>
        <taxon>Pseudomonadati</taxon>
        <taxon>Pseudomonadota</taxon>
        <taxon>Gammaproteobacteria</taxon>
        <taxon>Pseudomonadales</taxon>
        <taxon>Marinobacteraceae</taxon>
        <taxon>Marinobacter</taxon>
    </lineage>
</organism>
<dbReference type="NCBIfam" id="NF011650">
    <property type="entry name" value="PRK15068.1"/>
    <property type="match status" value="1"/>
</dbReference>
<dbReference type="GO" id="GO:0008168">
    <property type="term" value="F:methyltransferase activity"/>
    <property type="evidence" value="ECO:0007669"/>
    <property type="project" value="TreeGrafter"/>
</dbReference>
<dbReference type="OrthoDB" id="9773188at2"/>
<feature type="binding site" evidence="3">
    <location>
        <position position="98"/>
    </location>
    <ligand>
        <name>carboxy-S-adenosyl-L-methionine</name>
        <dbReference type="ChEBI" id="CHEBI:134278"/>
    </ligand>
</feature>
<dbReference type="STRING" id="1137280.D777_01890"/>
<feature type="binding site" evidence="3">
    <location>
        <position position="137"/>
    </location>
    <ligand>
        <name>carboxy-S-adenosyl-L-methionine</name>
        <dbReference type="ChEBI" id="CHEBI:134278"/>
    </ligand>
</feature>
<dbReference type="InterPro" id="IPR010017">
    <property type="entry name" value="CmoB"/>
</dbReference>
<keyword evidence="2 3" id="KW-0819">tRNA processing</keyword>
<dbReference type="GO" id="GO:0016765">
    <property type="term" value="F:transferase activity, transferring alkyl or aryl (other than methyl) groups"/>
    <property type="evidence" value="ECO:0007669"/>
    <property type="project" value="UniProtKB-UniRule"/>
</dbReference>
<evidence type="ECO:0000256" key="3">
    <source>
        <dbReference type="HAMAP-Rule" id="MF_01590"/>
    </source>
</evidence>
<feature type="binding site" evidence="3">
    <location>
        <begin position="187"/>
        <end position="188"/>
    </location>
    <ligand>
        <name>carboxy-S-adenosyl-L-methionine</name>
        <dbReference type="ChEBI" id="CHEBI:134278"/>
    </ligand>
</feature>
<dbReference type="AlphaFoldDB" id="A0A072N1Z1"/>
<dbReference type="PANTHER" id="PTHR43464:SF95">
    <property type="entry name" value="TRNA U34 CARBOXYMETHYLTRANSFERASE"/>
    <property type="match status" value="1"/>
</dbReference>
<dbReference type="NCBIfam" id="TIGR00452">
    <property type="entry name" value="tRNA 5-methoxyuridine(34)/uridine 5-oxyacetic acid(34) synthase CmoB"/>
    <property type="match status" value="1"/>
</dbReference>
<evidence type="ECO:0000256" key="1">
    <source>
        <dbReference type="ARBA" id="ARBA00022679"/>
    </source>
</evidence>
<feature type="binding site" evidence="3">
    <location>
        <position position="112"/>
    </location>
    <ligand>
        <name>carboxy-S-adenosyl-L-methionine</name>
        <dbReference type="ChEBI" id="CHEBI:134278"/>
    </ligand>
</feature>
<reference evidence="4 5" key="1">
    <citation type="submission" date="2012-12" db="EMBL/GenBank/DDBJ databases">
        <title>Genome assembly of Marinobacter sp. AK21.</title>
        <authorList>
            <person name="Khatri I."/>
            <person name="Kumar R."/>
            <person name="Vaidya B."/>
            <person name="Subramanian S."/>
            <person name="Pinnaka A."/>
        </authorList>
    </citation>
    <scope>NUCLEOTIDE SEQUENCE [LARGE SCALE GENOMIC DNA]</scope>
    <source>
        <strain evidence="4 5">AK21</strain>
    </source>
</reference>
<feature type="binding site" evidence="3">
    <location>
        <position position="207"/>
    </location>
    <ligand>
        <name>carboxy-S-adenosyl-L-methionine</name>
        <dbReference type="ChEBI" id="CHEBI:134278"/>
    </ligand>
</feature>
<evidence type="ECO:0000313" key="5">
    <source>
        <dbReference type="Proteomes" id="UP000035057"/>
    </source>
</evidence>
<keyword evidence="5" id="KW-1185">Reference proteome</keyword>
<dbReference type="EC" id="2.5.1.-" evidence="3"/>
<dbReference type="SUPFAM" id="SSF53335">
    <property type="entry name" value="S-adenosyl-L-methionine-dependent methyltransferases"/>
    <property type="match status" value="1"/>
</dbReference>
<dbReference type="Pfam" id="PF08003">
    <property type="entry name" value="Methyltransf_9"/>
    <property type="match status" value="1"/>
</dbReference>
<dbReference type="Proteomes" id="UP000035057">
    <property type="component" value="Unassembled WGS sequence"/>
</dbReference>
<proteinExistence type="inferred from homology"/>
<feature type="binding site" evidence="3">
    <location>
        <position position="203"/>
    </location>
    <ligand>
        <name>carboxy-S-adenosyl-L-methionine</name>
        <dbReference type="ChEBI" id="CHEBI:134278"/>
    </ligand>
</feature>
<protein>
    <recommendedName>
        <fullName evidence="3">tRNA U34 carboxymethyltransferase</fullName>
        <ecNumber evidence="3">2.5.1.-</ecNumber>
    </recommendedName>
</protein>
<dbReference type="HAMAP" id="MF_01590">
    <property type="entry name" value="tRNA_carboxymethyltr_CmoB"/>
    <property type="match status" value="1"/>
</dbReference>
<keyword evidence="1 3" id="KW-0808">Transferase</keyword>
<comment type="caution">
    <text evidence="4">The sequence shown here is derived from an EMBL/GenBank/DDBJ whole genome shotgun (WGS) entry which is preliminary data.</text>
</comment>
<name>A0A072N1Z1_9GAMM</name>
<sequence length="330" mass="38051">MKYFDWKTHFASLFRALHEAGYQDWTDLIEEQLKQRFDDNPHGDMARWLAALETLPARSEVEARLDTSAITLSSSTPLAKQDQVKLEKGLRGLMPWRKGPFQFFGTYIDTEWRSDWKWDRVAPYLSDLQGRRILDVGCGSGYHCWRMRGEGAARVIGIDPGLLFMFQFLSVKQYLGDVPVDLLPIRMEDLPDNLEAFDTTFSMGVLYHRRSPLDHLLELKGTLRKGGELVLETLVVDGPEGYSLMPEDRYGQMRNVWFLPSCDTLLRWLDRTGFRNARVVDVTDTTTDEQRSTDWMRFNSLEDFLDPDNPSLTIEGYPGPKRATVIAEKP</sequence>
<comment type="similarity">
    <text evidence="3">Belongs to the class I-like SAM-binding methyltransferase superfamily. CmoB family.</text>
</comment>
<dbReference type="GO" id="GO:0002098">
    <property type="term" value="P:tRNA wobble uridine modification"/>
    <property type="evidence" value="ECO:0007669"/>
    <property type="project" value="InterPro"/>
</dbReference>